<evidence type="ECO:0000256" key="6">
    <source>
        <dbReference type="ARBA" id="ARBA00023237"/>
    </source>
</evidence>
<keyword evidence="5" id="KW-0472">Membrane</keyword>
<evidence type="ECO:0000256" key="3">
    <source>
        <dbReference type="ARBA" id="ARBA00022729"/>
    </source>
</evidence>
<dbReference type="InterPro" id="IPR021731">
    <property type="entry name" value="AMIN_dom"/>
</dbReference>
<dbReference type="GO" id="GO:0009279">
    <property type="term" value="C:cell outer membrane"/>
    <property type="evidence" value="ECO:0007669"/>
    <property type="project" value="UniProtKB-SubCell"/>
</dbReference>
<accession>A0A378JK83</accession>
<reference evidence="11 12" key="1">
    <citation type="submission" date="2018-06" db="EMBL/GenBank/DDBJ databases">
        <authorList>
            <consortium name="Pathogen Informatics"/>
            <person name="Doyle S."/>
        </authorList>
    </citation>
    <scope>NUCLEOTIDE SEQUENCE [LARGE SCALE GENOMIC DNA]</scope>
    <source>
        <strain evidence="11 12">NCTC13316</strain>
    </source>
</reference>
<feature type="domain" description="Secretin/TonB short N-terminal" evidence="10">
    <location>
        <begin position="295"/>
        <end position="343"/>
    </location>
</feature>
<dbReference type="RefSeq" id="WP_242604707.1">
    <property type="nucleotide sequence ID" value="NZ_CAAAHP010000004.1"/>
</dbReference>
<dbReference type="Gene3D" id="2.60.40.3470">
    <property type="match status" value="1"/>
</dbReference>
<evidence type="ECO:0000313" key="11">
    <source>
        <dbReference type="EMBL" id="STX50723.1"/>
    </source>
</evidence>
<keyword evidence="2 8" id="KW-0813">Transport</keyword>
<feature type="chain" id="PRO_5017044327" evidence="9">
    <location>
        <begin position="21"/>
        <end position="704"/>
    </location>
</feature>
<dbReference type="InterPro" id="IPR004846">
    <property type="entry name" value="T2SS/T3SS_dom"/>
</dbReference>
<dbReference type="Pfam" id="PF00263">
    <property type="entry name" value="Secretin"/>
    <property type="match status" value="1"/>
</dbReference>
<evidence type="ECO:0000259" key="10">
    <source>
        <dbReference type="SMART" id="SM00965"/>
    </source>
</evidence>
<feature type="signal peptide" evidence="9">
    <location>
        <begin position="1"/>
        <end position="20"/>
    </location>
</feature>
<dbReference type="GO" id="GO:0009306">
    <property type="term" value="P:protein secretion"/>
    <property type="evidence" value="ECO:0007669"/>
    <property type="project" value="InterPro"/>
</dbReference>
<proteinExistence type="inferred from homology"/>
<dbReference type="InterPro" id="IPR038591">
    <property type="entry name" value="NolW-like_sf"/>
</dbReference>
<organism evidence="11 12">
    <name type="scientific">Legionella busanensis</name>
    <dbReference type="NCBI Taxonomy" id="190655"/>
    <lineage>
        <taxon>Bacteria</taxon>
        <taxon>Pseudomonadati</taxon>
        <taxon>Pseudomonadota</taxon>
        <taxon>Gammaproteobacteria</taxon>
        <taxon>Legionellales</taxon>
        <taxon>Legionellaceae</taxon>
        <taxon>Legionella</taxon>
    </lineage>
</organism>
<dbReference type="InterPro" id="IPR011662">
    <property type="entry name" value="Secretin/TonB_short_N"/>
</dbReference>
<dbReference type="AlphaFoldDB" id="A0A378JK83"/>
<dbReference type="Pfam" id="PF03958">
    <property type="entry name" value="Secretin_N"/>
    <property type="match status" value="1"/>
</dbReference>
<evidence type="ECO:0000256" key="4">
    <source>
        <dbReference type="ARBA" id="ARBA00022927"/>
    </source>
</evidence>
<evidence type="ECO:0000256" key="9">
    <source>
        <dbReference type="SAM" id="SignalP"/>
    </source>
</evidence>
<dbReference type="PANTHER" id="PTHR30604:SF1">
    <property type="entry name" value="DNA UTILIZATION PROTEIN HOFQ"/>
    <property type="match status" value="1"/>
</dbReference>
<dbReference type="InterPro" id="IPR005644">
    <property type="entry name" value="NolW-like"/>
</dbReference>
<evidence type="ECO:0000256" key="1">
    <source>
        <dbReference type="ARBA" id="ARBA00004370"/>
    </source>
</evidence>
<keyword evidence="4" id="KW-0653">Protein transport</keyword>
<gene>
    <name evidence="11" type="primary">pilQ</name>
    <name evidence="11" type="ORF">NCTC13316_00809</name>
</gene>
<comment type="similarity">
    <text evidence="7">Belongs to the bacterial secretin family.</text>
</comment>
<keyword evidence="3 9" id="KW-0732">Signal</keyword>
<dbReference type="InterPro" id="IPR051808">
    <property type="entry name" value="Type_IV_pilus_biogenesis"/>
</dbReference>
<dbReference type="Gene3D" id="3.30.1370.130">
    <property type="match status" value="1"/>
</dbReference>
<dbReference type="InterPro" id="IPR013355">
    <property type="entry name" value="Pilus_4_PilQ"/>
</dbReference>
<keyword evidence="12" id="KW-1185">Reference proteome</keyword>
<sequence>MRKVIWAVALFMCFCSALFAKENTLVGLKVIPLPSERVRIDFVFNETLTTLPTNFITKKPARLVLDFANTKSLLDQTLVTKKINLGALSDYVIVSVDNRVRAIFNLSTLAIYSGYVSGKVYTLTLSGKTTSGFEQRKEIFITHRPVKAHFTINNVDFRGIGNQTGRAIVDVSNSSVPVEVTQRGRDVVVDFISTRIPERLMKRYDVADFQSPAKTMTFRQIGKKTRLVIRNKGDYGHFAYQVNKQFFVDIFPLTAEEIKQAKLRKQVYTGKSISLNFQDISIRAVLQLLAEFSGFNIIVSNNVDGKITLRLHDVPWDQALDIILKTNNLDKRQSGNVIFVEKAEDLLKREQAELKTQQTVINLAPLRSELLPLNFAKAADIATLLKDKNTSLLSKRGSVSVDARTNTIWIQDTGEQIERIRELVKQLEIPVKQVQIEARIVNVTREAIRDLGVRFGISRPPHLSGTLEGANQLAAGVPPAEVIPLADRLNVDLAAPVANPASIGIALAKLGDDILLDLELSALESEDKADIIASPRLMTTNQQAAMIESGEEIPYQEATSSGATAVAFKKAVLSLKVTPQITPDNKILMDLQINQDSPSGRLVNGVPAILTKQIQTSVLVNNGQTVVLGGIYRQDKNNTINRVPFLGELPGLGALFRNKHSRIRNEELLIFITPRIITDNLAILAVKGQGIGLDKFGKPINVYK</sequence>
<comment type="subcellular location">
    <subcellularLocation>
        <location evidence="8">Cell outer membrane</location>
    </subcellularLocation>
    <subcellularLocation>
        <location evidence="1">Membrane</location>
    </subcellularLocation>
</comment>
<dbReference type="NCBIfam" id="TIGR02515">
    <property type="entry name" value="IV_pilus_PilQ"/>
    <property type="match status" value="1"/>
</dbReference>
<dbReference type="PANTHER" id="PTHR30604">
    <property type="entry name" value="PROTEIN TRANSPORT PROTEIN HOFQ"/>
    <property type="match status" value="1"/>
</dbReference>
<evidence type="ECO:0000256" key="2">
    <source>
        <dbReference type="ARBA" id="ARBA00022448"/>
    </source>
</evidence>
<keyword evidence="6" id="KW-0998">Cell outer membrane</keyword>
<evidence type="ECO:0000256" key="8">
    <source>
        <dbReference type="RuleBase" id="RU004004"/>
    </source>
</evidence>
<dbReference type="Pfam" id="PF11741">
    <property type="entry name" value="AMIN"/>
    <property type="match status" value="1"/>
</dbReference>
<dbReference type="Pfam" id="PF07660">
    <property type="entry name" value="STN"/>
    <property type="match status" value="1"/>
</dbReference>
<name>A0A378JK83_9GAMM</name>
<protein>
    <submittedName>
        <fullName evidence="11">Type IV pilus assembly protein PilQ</fullName>
    </submittedName>
</protein>
<dbReference type="PRINTS" id="PR00811">
    <property type="entry name" value="BCTERIALGSPD"/>
</dbReference>
<dbReference type="Proteomes" id="UP000254794">
    <property type="component" value="Unassembled WGS sequence"/>
</dbReference>
<dbReference type="SMART" id="SM00965">
    <property type="entry name" value="STN"/>
    <property type="match status" value="1"/>
</dbReference>
<evidence type="ECO:0000256" key="5">
    <source>
        <dbReference type="ARBA" id="ARBA00023136"/>
    </source>
</evidence>
<evidence type="ECO:0000313" key="12">
    <source>
        <dbReference type="Proteomes" id="UP000254794"/>
    </source>
</evidence>
<dbReference type="EMBL" id="UGOD01000001">
    <property type="protein sequence ID" value="STX50723.1"/>
    <property type="molecule type" value="Genomic_DNA"/>
</dbReference>
<evidence type="ECO:0000256" key="7">
    <source>
        <dbReference type="RuleBase" id="RU004003"/>
    </source>
</evidence>
<dbReference type="InterPro" id="IPR001775">
    <property type="entry name" value="GspD/PilQ"/>
</dbReference>
<dbReference type="Gene3D" id="3.30.1370.120">
    <property type="match status" value="1"/>
</dbReference>